<evidence type="ECO:0000313" key="2">
    <source>
        <dbReference type="Proteomes" id="UP000012099"/>
    </source>
</evidence>
<organism evidence="1 2">
    <name type="scientific">Leptospira noguchii str. 2007001578</name>
    <dbReference type="NCBI Taxonomy" id="1049974"/>
    <lineage>
        <taxon>Bacteria</taxon>
        <taxon>Pseudomonadati</taxon>
        <taxon>Spirochaetota</taxon>
        <taxon>Spirochaetia</taxon>
        <taxon>Leptospirales</taxon>
        <taxon>Leptospiraceae</taxon>
        <taxon>Leptospira</taxon>
    </lineage>
</organism>
<accession>A0ABN0J3N9</accession>
<reference evidence="1 2" key="1">
    <citation type="submission" date="2013-01" db="EMBL/GenBank/DDBJ databases">
        <authorList>
            <person name="Harkins D.M."/>
            <person name="Durkin A.S."/>
            <person name="Brinkac L.M."/>
            <person name="Haft D.H."/>
            <person name="Selengut J.D."/>
            <person name="Sanka R."/>
            <person name="DePew J."/>
            <person name="Purushe J."/>
            <person name="Whelen A.C."/>
            <person name="Vinetz J.M."/>
            <person name="Sutton G.G."/>
            <person name="Nierman W.C."/>
            <person name="Fouts D.E."/>
        </authorList>
    </citation>
    <scope>NUCLEOTIDE SEQUENCE [LARGE SCALE GENOMIC DNA]</scope>
    <source>
        <strain evidence="1 2">2007001578</strain>
    </source>
</reference>
<dbReference type="EMBL" id="AHMH02000050">
    <property type="protein sequence ID" value="EMN01579.1"/>
    <property type="molecule type" value="Genomic_DNA"/>
</dbReference>
<proteinExistence type="predicted"/>
<name>A0ABN0J3N9_9LEPT</name>
<evidence type="ECO:0000313" key="1">
    <source>
        <dbReference type="EMBL" id="EMN01579.1"/>
    </source>
</evidence>
<sequence length="86" mass="10169">MRWPRQSFNPLPSQTKEEIFSDRDHHPSFWSFNPLPSQTKEEIAAIKALIDVLEKVLLTFLDIIIANLMEPYYINAKQNLQIDKQR</sequence>
<protein>
    <submittedName>
        <fullName evidence="1">Uncharacterized protein</fullName>
    </submittedName>
</protein>
<keyword evidence="2" id="KW-1185">Reference proteome</keyword>
<dbReference type="Proteomes" id="UP000012099">
    <property type="component" value="Unassembled WGS sequence"/>
</dbReference>
<gene>
    <name evidence="1" type="ORF">LEP1GSC035_2411</name>
</gene>
<comment type="caution">
    <text evidence="1">The sequence shown here is derived from an EMBL/GenBank/DDBJ whole genome shotgun (WGS) entry which is preliminary data.</text>
</comment>